<keyword evidence="1" id="KW-0472">Membrane</keyword>
<evidence type="ECO:0000256" key="1">
    <source>
        <dbReference type="SAM" id="Phobius"/>
    </source>
</evidence>
<reference evidence="4 5" key="1">
    <citation type="submission" date="2015-01" db="EMBL/GenBank/DDBJ databases">
        <authorList>
            <person name="MANFREDI Pablo"/>
        </authorList>
    </citation>
    <scope>NUCLEOTIDE SEQUENCE [LARGE SCALE GENOMIC DNA]</scope>
    <source>
        <strain evidence="3 5">Ccy74</strain>
        <strain evidence="2 4">Ccyn2B</strain>
    </source>
</reference>
<name>A0A0B7H663_9FLAO</name>
<protein>
    <submittedName>
        <fullName evidence="3">Putative rod shape-determining protein MreD</fullName>
    </submittedName>
</protein>
<feature type="transmembrane region" description="Helical" evidence="1">
    <location>
        <begin position="73"/>
        <end position="92"/>
    </location>
</feature>
<feature type="transmembrane region" description="Helical" evidence="1">
    <location>
        <begin position="112"/>
        <end position="130"/>
    </location>
</feature>
<dbReference type="EMBL" id="CDOD01000004">
    <property type="protein sequence ID" value="CEN32818.1"/>
    <property type="molecule type" value="Genomic_DNA"/>
</dbReference>
<feature type="transmembrane region" description="Helical" evidence="1">
    <location>
        <begin position="142"/>
        <end position="163"/>
    </location>
</feature>
<dbReference type="OrthoDB" id="1132160at2"/>
<gene>
    <name evidence="2" type="ORF">CCYN2B_120111</name>
    <name evidence="3" type="ORF">CCYN74_110057</name>
</gene>
<evidence type="ECO:0000313" key="4">
    <source>
        <dbReference type="Proteomes" id="UP000038055"/>
    </source>
</evidence>
<dbReference type="EMBL" id="CDOG01000003">
    <property type="protein sequence ID" value="CEN34860.1"/>
    <property type="molecule type" value="Genomic_DNA"/>
</dbReference>
<sequence>MNNLFIKNIFLFIVLVLLQVLVFSNIGYLGYANPMVYLLFVIIYPYREFKIPFLFAAFLIGLSIDIFSNTGGIHAASTVFVAYIRSVILRFVFGNNFDFQEIKLLQYPPAKVFSYTTIMVVLHHTLFYFLEIFNFNHLFTTFVKIGVSSVFTIVVCLLFVYIFRSQKK</sequence>
<dbReference type="Proteomes" id="UP000038055">
    <property type="component" value="Unassembled WGS sequence"/>
</dbReference>
<keyword evidence="1" id="KW-1133">Transmembrane helix</keyword>
<accession>A0A0B7H663</accession>
<evidence type="ECO:0000313" key="2">
    <source>
        <dbReference type="EMBL" id="CEN32818.1"/>
    </source>
</evidence>
<keyword evidence="4" id="KW-1185">Reference proteome</keyword>
<dbReference type="eggNOG" id="ENOG50315DF">
    <property type="taxonomic scope" value="Bacteria"/>
</dbReference>
<dbReference type="AlphaFoldDB" id="A0A0B7H663"/>
<keyword evidence="1" id="KW-0812">Transmembrane</keyword>
<dbReference type="Proteomes" id="UP000038083">
    <property type="component" value="Unassembled WGS sequence"/>
</dbReference>
<feature type="transmembrane region" description="Helical" evidence="1">
    <location>
        <begin position="5"/>
        <end position="22"/>
    </location>
</feature>
<evidence type="ECO:0000313" key="3">
    <source>
        <dbReference type="EMBL" id="CEN34860.1"/>
    </source>
</evidence>
<dbReference type="STRING" id="28189.CCYN74_110057"/>
<proteinExistence type="predicted"/>
<dbReference type="RefSeq" id="WP_018280124.1">
    <property type="nucleotide sequence ID" value="NZ_BOQG01000005.1"/>
</dbReference>
<evidence type="ECO:0000313" key="5">
    <source>
        <dbReference type="Proteomes" id="UP000038083"/>
    </source>
</evidence>
<organism evidence="3 5">
    <name type="scientific">Capnocytophaga cynodegmi</name>
    <dbReference type="NCBI Taxonomy" id="28189"/>
    <lineage>
        <taxon>Bacteria</taxon>
        <taxon>Pseudomonadati</taxon>
        <taxon>Bacteroidota</taxon>
        <taxon>Flavobacteriia</taxon>
        <taxon>Flavobacteriales</taxon>
        <taxon>Flavobacteriaceae</taxon>
        <taxon>Capnocytophaga</taxon>
    </lineage>
</organism>